<evidence type="ECO:0000313" key="2">
    <source>
        <dbReference type="Proteomes" id="UP000016895"/>
    </source>
</evidence>
<gene>
    <name evidence="1" type="ORF">VIBNI_A3270</name>
</gene>
<organism evidence="1 2">
    <name type="scientific">Vibrio nigripulchritudo</name>
    <dbReference type="NCBI Taxonomy" id="28173"/>
    <lineage>
        <taxon>Bacteria</taxon>
        <taxon>Pseudomonadati</taxon>
        <taxon>Pseudomonadota</taxon>
        <taxon>Gammaproteobacteria</taxon>
        <taxon>Vibrionales</taxon>
        <taxon>Vibrionaceae</taxon>
        <taxon>Vibrio</taxon>
    </lineage>
</organism>
<sequence>MNFSADIFKNTVQEPPLQFTGDLMRSFSFQMETVIAGEVQKFHEQGLTVDYVEIAPEDNIFERVESYLGVESHIALANDEFIDEVFTEKLPNLIRRSAFQTIYSTYEIELLKLCQRYETILGGKKLSSLKTAGLAKATDFACHHFPQLENSTEQTLLNEMRKLRNQCIHDDAKAYRKNDIPISEVHNFLSRTSNLIHLSGGNNAGKYIVFEKGSLEFIIDAFETYVMKLDGMVRKRT</sequence>
<dbReference type="PATRIC" id="fig|1260221.3.peg.3108"/>
<dbReference type="EMBL" id="FO203526">
    <property type="protein sequence ID" value="CCO59276.1"/>
    <property type="molecule type" value="Genomic_DNA"/>
</dbReference>
<dbReference type="OrthoDB" id="6631037at2"/>
<evidence type="ECO:0000313" key="1">
    <source>
        <dbReference type="EMBL" id="CCO59276.1"/>
    </source>
</evidence>
<name>U4K218_9VIBR</name>
<reference evidence="1 2" key="1">
    <citation type="journal article" date="2013" name="ISME J.">
        <title>Comparative genomics of pathogenic lineages of Vibrio nigripulchritudo identifies virulence-associated traits.</title>
        <authorList>
            <person name="Goudenege D."/>
            <person name="Labreuche Y."/>
            <person name="Krin E."/>
            <person name="Ansquer D."/>
            <person name="Mangenot S."/>
            <person name="Calteau A."/>
            <person name="Medigue C."/>
            <person name="Mazel D."/>
            <person name="Polz M.F."/>
            <person name="Le Roux F."/>
        </authorList>
    </citation>
    <scope>NUCLEOTIDE SEQUENCE [LARGE SCALE GENOMIC DNA]</scope>
    <source>
        <strain evidence="2">SnF1</strain>
    </source>
</reference>
<keyword evidence="2" id="KW-1185">Reference proteome</keyword>
<accession>U4K218</accession>
<dbReference type="RefSeq" id="WP_022551772.1">
    <property type="nucleotide sequence ID" value="NC_022528.1"/>
</dbReference>
<proteinExistence type="predicted"/>
<dbReference type="KEGG" id="vni:VIBNI_A3270"/>
<protein>
    <submittedName>
        <fullName evidence="1">Uncharacterized protein</fullName>
    </submittedName>
</protein>
<dbReference type="AlphaFoldDB" id="U4K218"/>
<dbReference type="Proteomes" id="UP000016895">
    <property type="component" value="Chromosome 1"/>
</dbReference>